<keyword evidence="6 11" id="KW-0378">Hydrolase</keyword>
<evidence type="ECO:0000256" key="6">
    <source>
        <dbReference type="ARBA" id="ARBA00022801"/>
    </source>
</evidence>
<dbReference type="GO" id="GO:0004222">
    <property type="term" value="F:metalloendopeptidase activity"/>
    <property type="evidence" value="ECO:0007669"/>
    <property type="project" value="InterPro"/>
</dbReference>
<comment type="similarity">
    <text evidence="3 11">Belongs to the peptidase M50B family.</text>
</comment>
<protein>
    <recommendedName>
        <fullName evidence="11">Zinc metalloprotease</fullName>
        <ecNumber evidence="11">3.4.24.-</ecNumber>
    </recommendedName>
</protein>
<dbReference type="GO" id="GO:0016020">
    <property type="term" value="C:membrane"/>
    <property type="evidence" value="ECO:0007669"/>
    <property type="project" value="UniProtKB-SubCell"/>
</dbReference>
<dbReference type="KEGG" id="mmai:sS8_2658"/>
<sequence length="453" mass="49690">MFSLLHTLFYFLIALTILIAFHEFGHFWAARKLGVKVIRFSLGFGKILWRHQRTRDSTEFTVAALPLGGYVKMVDEREGSVAPADLPFAFNRQPLIRRVAIVFAGPFFNLVLAILIYWVVFMIGETGMRPVLGPVASGSLAGQVGFAEGDEIMAVAGEETPTWNQAMGELLEQIMEGDAISVDVKTKDGAHLQRTLLVPEEIAQQPSLLYQHLGFRPWEPLLPPVIDRIESGGAAEKAGLQAGDLLVHVDGNPIKTWREWVDIVRANPDRSLEVVVDRGGQHFSLSITPVPVESEEGRIGRIGAAVQIPEHLVDEMQVEYRLGVFSAFAAAIEKTGDYSVLTFKMIGRMLVGKAGIENLSGPISIAQYAGKSASIGLSQFLKFLAIVSVSLAVLNLLPIPVLDGGHLMFYLIEAVKGSPVSDRTQAFFQQIGLFILLSLMSLAFILDIERLLT</sequence>
<dbReference type="EMBL" id="AP017928">
    <property type="protein sequence ID" value="BBA34605.1"/>
    <property type="molecule type" value="Genomic_DNA"/>
</dbReference>
<evidence type="ECO:0000256" key="11">
    <source>
        <dbReference type="RuleBase" id="RU362031"/>
    </source>
</evidence>
<keyword evidence="7 11" id="KW-0862">Zinc</keyword>
<dbReference type="EC" id="3.4.24.-" evidence="11"/>
<feature type="domain" description="PDZ" evidence="12">
    <location>
        <begin position="225"/>
        <end position="255"/>
    </location>
</feature>
<evidence type="ECO:0000259" key="12">
    <source>
        <dbReference type="PROSITE" id="PS50106"/>
    </source>
</evidence>
<gene>
    <name evidence="13" type="ORF">sS8_2658</name>
</gene>
<evidence type="ECO:0000256" key="5">
    <source>
        <dbReference type="ARBA" id="ARBA00022692"/>
    </source>
</evidence>
<evidence type="ECO:0000256" key="7">
    <source>
        <dbReference type="ARBA" id="ARBA00022833"/>
    </source>
</evidence>
<dbReference type="CDD" id="cd23081">
    <property type="entry name" value="cpPDZ_EcRseP-like"/>
    <property type="match status" value="1"/>
</dbReference>
<dbReference type="GO" id="GO:0046872">
    <property type="term" value="F:metal ion binding"/>
    <property type="evidence" value="ECO:0007669"/>
    <property type="project" value="UniProtKB-KW"/>
</dbReference>
<dbReference type="InterPro" id="IPR041489">
    <property type="entry name" value="PDZ_6"/>
</dbReference>
<keyword evidence="8 11" id="KW-1133">Transmembrane helix</keyword>
<dbReference type="Gene3D" id="2.30.42.10">
    <property type="match status" value="2"/>
</dbReference>
<keyword evidence="4 13" id="KW-0645">Protease</keyword>
<dbReference type="InterPro" id="IPR004387">
    <property type="entry name" value="Pept_M50_Zn"/>
</dbReference>
<dbReference type="OrthoDB" id="9782003at2"/>
<dbReference type="SMART" id="SM00228">
    <property type="entry name" value="PDZ"/>
    <property type="match status" value="2"/>
</dbReference>
<evidence type="ECO:0000256" key="2">
    <source>
        <dbReference type="ARBA" id="ARBA00004141"/>
    </source>
</evidence>
<evidence type="ECO:0000256" key="8">
    <source>
        <dbReference type="ARBA" id="ARBA00022989"/>
    </source>
</evidence>
<dbReference type="InterPro" id="IPR001478">
    <property type="entry name" value="PDZ"/>
</dbReference>
<evidence type="ECO:0000256" key="1">
    <source>
        <dbReference type="ARBA" id="ARBA00001947"/>
    </source>
</evidence>
<dbReference type="RefSeq" id="WP_119629982.1">
    <property type="nucleotide sequence ID" value="NZ_AP017928.1"/>
</dbReference>
<keyword evidence="10 11" id="KW-0472">Membrane</keyword>
<reference evidence="13 14" key="1">
    <citation type="submission" date="2016-12" db="EMBL/GenBank/DDBJ databases">
        <title>Genome sequencing of Methylocaldum marinum.</title>
        <authorList>
            <person name="Takeuchi M."/>
            <person name="Kamagata Y."/>
            <person name="Hiraoka S."/>
            <person name="Oshima K."/>
            <person name="Hattori M."/>
            <person name="Iwasaki W."/>
        </authorList>
    </citation>
    <scope>NUCLEOTIDE SEQUENCE [LARGE SCALE GENOMIC DNA]</scope>
    <source>
        <strain evidence="13 14">S8</strain>
    </source>
</reference>
<dbReference type="Pfam" id="PF02163">
    <property type="entry name" value="Peptidase_M50"/>
    <property type="match status" value="1"/>
</dbReference>
<comment type="subcellular location">
    <subcellularLocation>
        <location evidence="2">Membrane</location>
        <topology evidence="2">Multi-pass membrane protein</topology>
    </subcellularLocation>
</comment>
<evidence type="ECO:0000313" key="14">
    <source>
        <dbReference type="Proteomes" id="UP000266313"/>
    </source>
</evidence>
<dbReference type="InterPro" id="IPR008915">
    <property type="entry name" value="Peptidase_M50"/>
</dbReference>
<dbReference type="SUPFAM" id="SSF50156">
    <property type="entry name" value="PDZ domain-like"/>
    <property type="match status" value="2"/>
</dbReference>
<organism evidence="13 14">
    <name type="scientific">Methylocaldum marinum</name>
    <dbReference type="NCBI Taxonomy" id="1432792"/>
    <lineage>
        <taxon>Bacteria</taxon>
        <taxon>Pseudomonadati</taxon>
        <taxon>Pseudomonadota</taxon>
        <taxon>Gammaproteobacteria</taxon>
        <taxon>Methylococcales</taxon>
        <taxon>Methylococcaceae</taxon>
        <taxon>Methylocaldum</taxon>
    </lineage>
</organism>
<keyword evidence="14" id="KW-1185">Reference proteome</keyword>
<name>A0A250KSG6_9GAMM</name>
<dbReference type="InterPro" id="IPR036034">
    <property type="entry name" value="PDZ_sf"/>
</dbReference>
<evidence type="ECO:0000256" key="10">
    <source>
        <dbReference type="ARBA" id="ARBA00023136"/>
    </source>
</evidence>
<keyword evidence="11" id="KW-0479">Metal-binding</keyword>
<dbReference type="GO" id="GO:0006508">
    <property type="term" value="P:proteolysis"/>
    <property type="evidence" value="ECO:0007669"/>
    <property type="project" value="UniProtKB-KW"/>
</dbReference>
<evidence type="ECO:0000256" key="4">
    <source>
        <dbReference type="ARBA" id="ARBA00022670"/>
    </source>
</evidence>
<evidence type="ECO:0000256" key="3">
    <source>
        <dbReference type="ARBA" id="ARBA00007931"/>
    </source>
</evidence>
<feature type="transmembrane region" description="Helical" evidence="11">
    <location>
        <begin position="427"/>
        <end position="446"/>
    </location>
</feature>
<feature type="transmembrane region" description="Helical" evidence="11">
    <location>
        <begin position="95"/>
        <end position="120"/>
    </location>
</feature>
<feature type="transmembrane region" description="Helical" evidence="11">
    <location>
        <begin position="380"/>
        <end position="401"/>
    </location>
</feature>
<dbReference type="NCBIfam" id="TIGR00054">
    <property type="entry name" value="RIP metalloprotease RseP"/>
    <property type="match status" value="1"/>
</dbReference>
<dbReference type="PANTHER" id="PTHR42837">
    <property type="entry name" value="REGULATOR OF SIGMA-E PROTEASE RSEP"/>
    <property type="match status" value="1"/>
</dbReference>
<accession>A0A250KSG6</accession>
<dbReference type="Proteomes" id="UP000266313">
    <property type="component" value="Chromosome"/>
</dbReference>
<evidence type="ECO:0000256" key="9">
    <source>
        <dbReference type="ARBA" id="ARBA00023049"/>
    </source>
</evidence>
<dbReference type="AlphaFoldDB" id="A0A250KSG6"/>
<keyword evidence="5 11" id="KW-0812">Transmembrane</keyword>
<dbReference type="PANTHER" id="PTHR42837:SF2">
    <property type="entry name" value="MEMBRANE METALLOPROTEASE ARASP2, CHLOROPLASTIC-RELATED"/>
    <property type="match status" value="1"/>
</dbReference>
<dbReference type="PROSITE" id="PS50106">
    <property type="entry name" value="PDZ"/>
    <property type="match status" value="1"/>
</dbReference>
<comment type="cofactor">
    <cofactor evidence="1 11">
        <name>Zn(2+)</name>
        <dbReference type="ChEBI" id="CHEBI:29105"/>
    </cofactor>
</comment>
<dbReference type="Pfam" id="PF17820">
    <property type="entry name" value="PDZ_6"/>
    <property type="match status" value="1"/>
</dbReference>
<keyword evidence="9 11" id="KW-0482">Metalloprotease</keyword>
<evidence type="ECO:0000313" key="13">
    <source>
        <dbReference type="EMBL" id="BBA34605.1"/>
    </source>
</evidence>
<dbReference type="CDD" id="cd06163">
    <property type="entry name" value="S2P-M50_PDZ_RseP-like"/>
    <property type="match status" value="1"/>
</dbReference>
<proteinExistence type="inferred from homology"/>